<dbReference type="GO" id="GO:0031267">
    <property type="term" value="F:small GTPase binding"/>
    <property type="evidence" value="ECO:0007669"/>
    <property type="project" value="TreeGrafter"/>
</dbReference>
<feature type="compositionally biased region" description="Low complexity" evidence="1">
    <location>
        <begin position="148"/>
        <end position="158"/>
    </location>
</feature>
<feature type="domain" description="Rab-GAP TBC" evidence="2">
    <location>
        <begin position="316"/>
        <end position="550"/>
    </location>
</feature>
<dbReference type="AlphaFoldDB" id="A0A024GMD8"/>
<dbReference type="InterPro" id="IPR050302">
    <property type="entry name" value="Rab_GAP_TBC_domain"/>
</dbReference>
<protein>
    <recommendedName>
        <fullName evidence="2">Rab-GAP TBC domain-containing protein</fullName>
    </recommendedName>
</protein>
<dbReference type="PANTHER" id="PTHR47219:SF9">
    <property type="entry name" value="GTPASE ACTIVATING PROTEIN AND CENTROSOME-ASSOCIATED, ISOFORM B"/>
    <property type="match status" value="1"/>
</dbReference>
<feature type="region of interest" description="Disordered" evidence="1">
    <location>
        <begin position="61"/>
        <end position="138"/>
    </location>
</feature>
<accession>A0A024GMD8</accession>
<sequence length="641" mass="72221">MEEALEMVDLAEMTLVEEEEVVADLATLEDGEEAVVLILVEQEALMAVMGLEMVEQMISETAVSDEETSGDDSGIEAQIHNPEDSEIKESLSVEQQVNRVTSEDKSEDKSEHKSPSSESTQKEDEGGDSKNTNWGNTLGAMKDRAFSAKSNMKSKASKQLGKYQPQLTRVKTSASAAATKGREAANIGSLGWSRFKNKLASTGPVAEGLNIISKYQSHDSIYIESILTLKGCTRMYGCRFLDAYRLNAKVKEQSNTNETPSNYATQCMSNCYILGSILLFCGEVQTLARVNQVNRSCHQFISSEKKLWRFCVRYGTLSQSLRAPFWEHVAGVNATRAKSDVDFRTYVEMAKSKGDCSDLIETDVQRAYGSVVPHRRIQKDENEENIAVETVDGILLGQLSSILHALSSRFPDVGYCQGMDYIAVHILDYTKKHTSVDSDDTVDSSKVSSSCRTAATSEEVERAFWLLVCLFEQYGLRQLFLPGLQNLQSQCFQLKRIIELTMPSLAEHFEKNKVITEMYMVGWSQTLFLYLTVLPRQSLDRIWDIFVWEKNPKIILRASLALLQIAEPYIRDQETDEIMQFLSGFNGQSEELLKEKDLLEKALAVKITTPVLSKLQRQWLKQKRILDHKKSFHFLSPKQAK</sequence>
<dbReference type="Proteomes" id="UP000053237">
    <property type="component" value="Unassembled WGS sequence"/>
</dbReference>
<evidence type="ECO:0000313" key="3">
    <source>
        <dbReference type="EMBL" id="CCI47502.1"/>
    </source>
</evidence>
<feature type="compositionally biased region" description="Acidic residues" evidence="1">
    <location>
        <begin position="63"/>
        <end position="74"/>
    </location>
</feature>
<dbReference type="OrthoDB" id="294251at2759"/>
<dbReference type="PROSITE" id="PS50086">
    <property type="entry name" value="TBC_RABGAP"/>
    <property type="match status" value="1"/>
</dbReference>
<dbReference type="GO" id="GO:0005096">
    <property type="term" value="F:GTPase activator activity"/>
    <property type="evidence" value="ECO:0007669"/>
    <property type="project" value="TreeGrafter"/>
</dbReference>
<evidence type="ECO:0000259" key="2">
    <source>
        <dbReference type="PROSITE" id="PS50086"/>
    </source>
</evidence>
<dbReference type="SUPFAM" id="SSF47923">
    <property type="entry name" value="Ypt/Rab-GAP domain of gyp1p"/>
    <property type="match status" value="2"/>
</dbReference>
<dbReference type="InParanoid" id="A0A024GMD8"/>
<feature type="region of interest" description="Disordered" evidence="1">
    <location>
        <begin position="148"/>
        <end position="167"/>
    </location>
</feature>
<feature type="compositionally biased region" description="Basic and acidic residues" evidence="1">
    <location>
        <begin position="81"/>
        <end position="91"/>
    </location>
</feature>
<dbReference type="STRING" id="65357.A0A024GMD8"/>
<evidence type="ECO:0000313" key="4">
    <source>
        <dbReference type="Proteomes" id="UP000053237"/>
    </source>
</evidence>
<feature type="compositionally biased region" description="Basic and acidic residues" evidence="1">
    <location>
        <begin position="101"/>
        <end position="128"/>
    </location>
</feature>
<comment type="caution">
    <text evidence="3">The sequence shown here is derived from an EMBL/GenBank/DDBJ whole genome shotgun (WGS) entry which is preliminary data.</text>
</comment>
<reference evidence="3 4" key="1">
    <citation type="submission" date="2012-05" db="EMBL/GenBank/DDBJ databases">
        <title>Recombination and specialization in a pathogen metapopulation.</title>
        <authorList>
            <person name="Gardiner A."/>
            <person name="Kemen E."/>
            <person name="Schultz-Larsen T."/>
            <person name="MacLean D."/>
            <person name="Van Oosterhout C."/>
            <person name="Jones J.D.G."/>
        </authorList>
    </citation>
    <scope>NUCLEOTIDE SEQUENCE [LARGE SCALE GENOMIC DNA]</scope>
    <source>
        <strain evidence="3 4">Ac Nc2</strain>
    </source>
</reference>
<proteinExistence type="predicted"/>
<dbReference type="InterPro" id="IPR035969">
    <property type="entry name" value="Rab-GAP_TBC_sf"/>
</dbReference>
<dbReference type="EMBL" id="CAIX01000172">
    <property type="protein sequence ID" value="CCI47502.1"/>
    <property type="molecule type" value="Genomic_DNA"/>
</dbReference>
<name>A0A024GMD8_9STRA</name>
<evidence type="ECO:0000256" key="1">
    <source>
        <dbReference type="SAM" id="MobiDB-lite"/>
    </source>
</evidence>
<dbReference type="PANTHER" id="PTHR47219">
    <property type="entry name" value="RAB GTPASE-ACTIVATING PROTEIN 1-LIKE"/>
    <property type="match status" value="1"/>
</dbReference>
<organism evidence="3 4">
    <name type="scientific">Albugo candida</name>
    <dbReference type="NCBI Taxonomy" id="65357"/>
    <lineage>
        <taxon>Eukaryota</taxon>
        <taxon>Sar</taxon>
        <taxon>Stramenopiles</taxon>
        <taxon>Oomycota</taxon>
        <taxon>Peronosporomycetes</taxon>
        <taxon>Albuginales</taxon>
        <taxon>Albuginaceae</taxon>
        <taxon>Albugo</taxon>
    </lineage>
</organism>
<dbReference type="Pfam" id="PF00566">
    <property type="entry name" value="RabGAP-TBC"/>
    <property type="match status" value="1"/>
</dbReference>
<dbReference type="InterPro" id="IPR000195">
    <property type="entry name" value="Rab-GAP-TBC_dom"/>
</dbReference>
<dbReference type="Gene3D" id="1.10.472.80">
    <property type="entry name" value="Ypt/Rab-GAP domain of gyp1p, domain 3"/>
    <property type="match status" value="1"/>
</dbReference>
<gene>
    <name evidence="3" type="ORF">BN9_085090</name>
</gene>
<dbReference type="Gene3D" id="1.10.8.270">
    <property type="entry name" value="putative rabgap domain of human tbc1 domain family member 14 like domains"/>
    <property type="match status" value="1"/>
</dbReference>
<dbReference type="SMART" id="SM00164">
    <property type="entry name" value="TBC"/>
    <property type="match status" value="1"/>
</dbReference>
<keyword evidence="4" id="KW-1185">Reference proteome</keyword>